<evidence type="ECO:0000313" key="1">
    <source>
        <dbReference type="EMBL" id="KAF6746694.1"/>
    </source>
</evidence>
<sequence length="173" mass="17432">MPGSAWSEVGGAGVESETGLGRRREAGVLVLLLARMLSCGGISRPSHPSASPNEPPPPAASRVLSGVVVEIALSMTGSAWSEVGVAGLETGLGRRREAGVLLLARIVSWCSGGISRPSHPSTGPNCTPPPAASGSGALDLAFTLSRSNGGISMSSQVKVPKITPGWLVGRVMG</sequence>
<comment type="caution">
    <text evidence="1">The sequence shown here is derived from an EMBL/GenBank/DDBJ whole genome shotgun (WGS) entry which is preliminary data.</text>
</comment>
<dbReference type="EMBL" id="JACGCI010000090">
    <property type="protein sequence ID" value="KAF6746694.1"/>
    <property type="molecule type" value="Genomic_DNA"/>
</dbReference>
<evidence type="ECO:0000313" key="2">
    <source>
        <dbReference type="Proteomes" id="UP000521943"/>
    </source>
</evidence>
<keyword evidence="2" id="KW-1185">Reference proteome</keyword>
<dbReference type="AlphaFoldDB" id="A0A8H6HGN3"/>
<name>A0A8H6HGN3_9AGAR</name>
<proteinExistence type="predicted"/>
<organism evidence="1 2">
    <name type="scientific">Ephemerocybe angulata</name>
    <dbReference type="NCBI Taxonomy" id="980116"/>
    <lineage>
        <taxon>Eukaryota</taxon>
        <taxon>Fungi</taxon>
        <taxon>Dikarya</taxon>
        <taxon>Basidiomycota</taxon>
        <taxon>Agaricomycotina</taxon>
        <taxon>Agaricomycetes</taxon>
        <taxon>Agaricomycetidae</taxon>
        <taxon>Agaricales</taxon>
        <taxon>Agaricineae</taxon>
        <taxon>Psathyrellaceae</taxon>
        <taxon>Ephemerocybe</taxon>
    </lineage>
</organism>
<protein>
    <submittedName>
        <fullName evidence="1">Uncharacterized protein</fullName>
    </submittedName>
</protein>
<gene>
    <name evidence="1" type="ORF">DFP72DRAFT_922560</name>
</gene>
<dbReference type="Proteomes" id="UP000521943">
    <property type="component" value="Unassembled WGS sequence"/>
</dbReference>
<reference evidence="1 2" key="1">
    <citation type="submission" date="2020-07" db="EMBL/GenBank/DDBJ databases">
        <title>Comparative genomics of pyrophilous fungi reveals a link between fire events and developmental genes.</title>
        <authorList>
            <consortium name="DOE Joint Genome Institute"/>
            <person name="Steindorff A.S."/>
            <person name="Carver A."/>
            <person name="Calhoun S."/>
            <person name="Stillman K."/>
            <person name="Liu H."/>
            <person name="Lipzen A."/>
            <person name="Pangilinan J."/>
            <person name="Labutti K."/>
            <person name="Bruns T.D."/>
            <person name="Grigoriev I.V."/>
        </authorList>
    </citation>
    <scope>NUCLEOTIDE SEQUENCE [LARGE SCALE GENOMIC DNA]</scope>
    <source>
        <strain evidence="1 2">CBS 144469</strain>
    </source>
</reference>
<accession>A0A8H6HGN3</accession>